<dbReference type="Proteomes" id="UP000297025">
    <property type="component" value="Chromosome"/>
</dbReference>
<dbReference type="RefSeq" id="WP_135831657.1">
    <property type="nucleotide sequence ID" value="NZ_CP038462.1"/>
</dbReference>
<name>A0A4P7UBG6_9ACTN</name>
<evidence type="ECO:0000313" key="2">
    <source>
        <dbReference type="EMBL" id="QCC76608.1"/>
    </source>
</evidence>
<evidence type="ECO:0000256" key="1">
    <source>
        <dbReference type="SAM" id="MobiDB-lite"/>
    </source>
</evidence>
<dbReference type="AlphaFoldDB" id="A0A4P7UBG6"/>
<reference evidence="2 3" key="1">
    <citation type="journal article" date="2008" name="Int. J. Syst. Evol. Microbiol.">
        <title>Nocardioides daphniae sp. nov., isolated from Daphnia cucullata (Crustacea: Cladocera).</title>
        <authorList>
            <person name="Toth E.M."/>
            <person name="Keki Z."/>
            <person name="Homonnay Z.G."/>
            <person name="Borsodi A.K."/>
            <person name="Marialigeti K."/>
            <person name="Schumann P."/>
        </authorList>
    </citation>
    <scope>NUCLEOTIDE SEQUENCE [LARGE SCALE GENOMIC DNA]</scope>
    <source>
        <strain evidence="2 3">JCM 16608</strain>
    </source>
</reference>
<protein>
    <submittedName>
        <fullName evidence="2">Uncharacterized protein</fullName>
    </submittedName>
</protein>
<sequence length="127" mass="12841">MGHARPGAALVLTISFVPFPGQPDAQGGLFVMEAIPGWSSTQVGTPVSSAVFTYAGPLSNGATVVIPDGTYVGTNYEGEYGTYHLTFSLAPLTPAVASFASGPVPSGGAGLRATERVSRAERAAARG</sequence>
<dbReference type="EMBL" id="CP038462">
    <property type="protein sequence ID" value="QCC76608.1"/>
    <property type="molecule type" value="Genomic_DNA"/>
</dbReference>
<proteinExistence type="predicted"/>
<feature type="region of interest" description="Disordered" evidence="1">
    <location>
        <begin position="105"/>
        <end position="127"/>
    </location>
</feature>
<gene>
    <name evidence="2" type="ORF">E2C04_04150</name>
</gene>
<feature type="compositionally biased region" description="Basic and acidic residues" evidence="1">
    <location>
        <begin position="113"/>
        <end position="127"/>
    </location>
</feature>
<evidence type="ECO:0000313" key="3">
    <source>
        <dbReference type="Proteomes" id="UP000297025"/>
    </source>
</evidence>
<dbReference type="KEGG" id="ndp:E2C04_04150"/>
<accession>A0A4P7UBG6</accession>
<organism evidence="2 3">
    <name type="scientific">Nocardioides daphniae</name>
    <dbReference type="NCBI Taxonomy" id="402297"/>
    <lineage>
        <taxon>Bacteria</taxon>
        <taxon>Bacillati</taxon>
        <taxon>Actinomycetota</taxon>
        <taxon>Actinomycetes</taxon>
        <taxon>Propionibacteriales</taxon>
        <taxon>Nocardioidaceae</taxon>
        <taxon>Nocardioides</taxon>
    </lineage>
</organism>